<feature type="compositionally biased region" description="Acidic residues" evidence="4">
    <location>
        <begin position="540"/>
        <end position="561"/>
    </location>
</feature>
<dbReference type="Proteomes" id="UP001163046">
    <property type="component" value="Unassembled WGS sequence"/>
</dbReference>
<dbReference type="PANTHER" id="PTHR47977">
    <property type="entry name" value="RAS-RELATED PROTEIN RAB"/>
    <property type="match status" value="1"/>
</dbReference>
<evidence type="ECO:0000259" key="5">
    <source>
        <dbReference type="PROSITE" id="PS50222"/>
    </source>
</evidence>
<feature type="region of interest" description="Disordered" evidence="4">
    <location>
        <begin position="620"/>
        <end position="648"/>
    </location>
</feature>
<dbReference type="Pfam" id="PF00071">
    <property type="entry name" value="Ras"/>
    <property type="match status" value="1"/>
</dbReference>
<feature type="compositionally biased region" description="Polar residues" evidence="4">
    <location>
        <begin position="562"/>
        <end position="574"/>
    </location>
</feature>
<dbReference type="PROSITE" id="PS51421">
    <property type="entry name" value="RAS"/>
    <property type="match status" value="1"/>
</dbReference>
<dbReference type="Gene3D" id="3.40.50.300">
    <property type="entry name" value="P-loop containing nucleotide triphosphate hydrolases"/>
    <property type="match status" value="1"/>
</dbReference>
<reference evidence="6" key="1">
    <citation type="submission" date="2023-01" db="EMBL/GenBank/DDBJ databases">
        <title>Genome assembly of the deep-sea coral Lophelia pertusa.</title>
        <authorList>
            <person name="Herrera S."/>
            <person name="Cordes E."/>
        </authorList>
    </citation>
    <scope>NUCLEOTIDE SEQUENCE</scope>
    <source>
        <strain evidence="6">USNM1676648</strain>
        <tissue evidence="6">Polyp</tissue>
    </source>
</reference>
<dbReference type="SUPFAM" id="SSF52540">
    <property type="entry name" value="P-loop containing nucleoside triphosphate hydrolases"/>
    <property type="match status" value="1"/>
</dbReference>
<dbReference type="PROSITE" id="PS51420">
    <property type="entry name" value="RHO"/>
    <property type="match status" value="1"/>
</dbReference>
<dbReference type="NCBIfam" id="TIGR00231">
    <property type="entry name" value="small_GTP"/>
    <property type="match status" value="1"/>
</dbReference>
<keyword evidence="3" id="KW-0342">GTP-binding</keyword>
<feature type="compositionally biased region" description="Polar residues" evidence="4">
    <location>
        <begin position="520"/>
        <end position="531"/>
    </location>
</feature>
<dbReference type="PRINTS" id="PR00449">
    <property type="entry name" value="RASTRNSFRMNG"/>
</dbReference>
<dbReference type="SMART" id="SM00175">
    <property type="entry name" value="RAB"/>
    <property type="match status" value="1"/>
</dbReference>
<dbReference type="InterPro" id="IPR002048">
    <property type="entry name" value="EF_hand_dom"/>
</dbReference>
<dbReference type="SMART" id="SM00176">
    <property type="entry name" value="RAN"/>
    <property type="match status" value="1"/>
</dbReference>
<dbReference type="SMART" id="SM00173">
    <property type="entry name" value="RAS"/>
    <property type="match status" value="1"/>
</dbReference>
<evidence type="ECO:0000313" key="7">
    <source>
        <dbReference type="Proteomes" id="UP001163046"/>
    </source>
</evidence>
<dbReference type="InterPro" id="IPR027417">
    <property type="entry name" value="P-loop_NTPase"/>
</dbReference>
<dbReference type="InterPro" id="IPR011992">
    <property type="entry name" value="EF-hand-dom_pair"/>
</dbReference>
<dbReference type="PROSITE" id="PS51419">
    <property type="entry name" value="RAB"/>
    <property type="match status" value="1"/>
</dbReference>
<dbReference type="Gene3D" id="1.10.238.10">
    <property type="entry name" value="EF-hand"/>
    <property type="match status" value="1"/>
</dbReference>
<evidence type="ECO:0000313" key="6">
    <source>
        <dbReference type="EMBL" id="KAJ7380951.1"/>
    </source>
</evidence>
<feature type="region of interest" description="Disordered" evidence="4">
    <location>
        <begin position="376"/>
        <end position="411"/>
    </location>
</feature>
<dbReference type="SUPFAM" id="SSF47473">
    <property type="entry name" value="EF-hand"/>
    <property type="match status" value="1"/>
</dbReference>
<feature type="domain" description="EF-hand" evidence="5">
    <location>
        <begin position="35"/>
        <end position="70"/>
    </location>
</feature>
<evidence type="ECO:0000256" key="1">
    <source>
        <dbReference type="ARBA" id="ARBA00022741"/>
    </source>
</evidence>
<dbReference type="GO" id="GO:0005509">
    <property type="term" value="F:calcium ion binding"/>
    <property type="evidence" value="ECO:0007669"/>
    <property type="project" value="InterPro"/>
</dbReference>
<protein>
    <recommendedName>
        <fullName evidence="5">EF-hand domain-containing protein</fullName>
    </recommendedName>
</protein>
<feature type="compositionally biased region" description="Basic and acidic residues" evidence="4">
    <location>
        <begin position="311"/>
        <end position="331"/>
    </location>
</feature>
<comment type="caution">
    <text evidence="6">The sequence shown here is derived from an EMBL/GenBank/DDBJ whole genome shotgun (WGS) entry which is preliminary data.</text>
</comment>
<proteinExistence type="predicted"/>
<dbReference type="InterPro" id="IPR018247">
    <property type="entry name" value="EF_Hand_1_Ca_BS"/>
</dbReference>
<organism evidence="6 7">
    <name type="scientific">Desmophyllum pertusum</name>
    <dbReference type="NCBI Taxonomy" id="174260"/>
    <lineage>
        <taxon>Eukaryota</taxon>
        <taxon>Metazoa</taxon>
        <taxon>Cnidaria</taxon>
        <taxon>Anthozoa</taxon>
        <taxon>Hexacorallia</taxon>
        <taxon>Scleractinia</taxon>
        <taxon>Caryophylliina</taxon>
        <taxon>Caryophylliidae</taxon>
        <taxon>Desmophyllum</taxon>
    </lineage>
</organism>
<feature type="compositionally biased region" description="Acidic residues" evidence="4">
    <location>
        <begin position="624"/>
        <end position="635"/>
    </location>
</feature>
<dbReference type="PROSITE" id="PS00018">
    <property type="entry name" value="EF_HAND_1"/>
    <property type="match status" value="1"/>
</dbReference>
<evidence type="ECO:0000256" key="3">
    <source>
        <dbReference type="ARBA" id="ARBA00023134"/>
    </source>
</evidence>
<feature type="compositionally biased region" description="Polar residues" evidence="4">
    <location>
        <begin position="382"/>
        <end position="411"/>
    </location>
</feature>
<accession>A0A9X0CZ91</accession>
<dbReference type="FunFam" id="3.40.50.300:FF:003044">
    <property type="entry name" value="Predicted protein"/>
    <property type="match status" value="1"/>
</dbReference>
<feature type="compositionally biased region" description="Low complexity" evidence="4">
    <location>
        <begin position="341"/>
        <end position="354"/>
    </location>
</feature>
<name>A0A9X0CZ91_9CNID</name>
<dbReference type="CDD" id="cd00051">
    <property type="entry name" value="EFh"/>
    <property type="match status" value="1"/>
</dbReference>
<dbReference type="InterPro" id="IPR050227">
    <property type="entry name" value="Rab"/>
</dbReference>
<dbReference type="AlphaFoldDB" id="A0A9X0CZ91"/>
<dbReference type="InterPro" id="IPR001806">
    <property type="entry name" value="Small_GTPase"/>
</dbReference>
<sequence>MANLENVKPRDLFGTVDLDGSGYIDREELAAVCDLDAHDLAEVFDKLDADRDGRISIEEFSENFKKFKSVVTGVKRKKSEQSPCADGDYEDLRDRLGQQFSFLSGQEYVSELFHYLHSSADSPQLLALLESFLFSVVRDVKHYSTENQRLEDALKRTCEKHTEHMDQLDNELEQQMQRMESRIRKEERSKQERSNVDIVWQLETKNKEIQTLSTRIQKLEGRLKKKEPEEQKFKEEVDEKVQEIRFLRSQVTDAQTNLAVLRSELAQLRNDYEEQETQLTAEKRTVMECVQEQESLTRQLQLLHEANKKLHDTNDDLRSALESRRNSDKRSPSPNKRHSISTLYSPTSSMTSMTRKSKSPVNRCSSGFAEDFAADNVDGKSVPTTPSKTIPLSLPNSGSNSRRGSALLPTQQSCEVDDDAVTNENSLMTELMQVQQLSNFHQELEEEDEAYNTLRSSERKTFSKQLDMLQETNKRLCDSNDDLRAALEALTGRRSLTKSSKTRRSGEKCHRNPSIHSDYGSISSRSITPNHLQGPKSEDDVADGAEAADEADELSGYEPESDVNTMTTDSLPESDNSKPDALSAELEAQFKSVIEEDDEDIDEDDVGDEELAQLVAMATAHTETEEDTDTETEAPEGERGAAVGSDSFNNEAFSKTPLHASLAEGNAPERMYKLVLAGDAAVGKSSFILRLCRNKFHSALNSTLGVDFQMKTLVVDGKTIAMQLWDTAGQERFRSIAKSYFRKADGVLLLYDVTCETSFIDVRDWVEAIEESTSKPIPIMLCGNKTDLRQSYIAEGKTVITQENGDKLAKEYGALFMETSSKENRNVTEACIELGRLLRKIEDTEVEESHGLRLSEGDQKNKKKANCCPT</sequence>
<dbReference type="GO" id="GO:0003924">
    <property type="term" value="F:GTPase activity"/>
    <property type="evidence" value="ECO:0007669"/>
    <property type="project" value="InterPro"/>
</dbReference>
<dbReference type="PROSITE" id="PS50222">
    <property type="entry name" value="EF_HAND_2"/>
    <property type="match status" value="1"/>
</dbReference>
<gene>
    <name evidence="6" type="ORF">OS493_004540</name>
</gene>
<dbReference type="SMART" id="SM00054">
    <property type="entry name" value="EFh"/>
    <property type="match status" value="2"/>
</dbReference>
<evidence type="ECO:0000256" key="2">
    <source>
        <dbReference type="ARBA" id="ARBA00022837"/>
    </source>
</evidence>
<feature type="region of interest" description="Disordered" evidence="4">
    <location>
        <begin position="494"/>
        <end position="580"/>
    </location>
</feature>
<evidence type="ECO:0000256" key="4">
    <source>
        <dbReference type="SAM" id="MobiDB-lite"/>
    </source>
</evidence>
<keyword evidence="2" id="KW-0106">Calcium</keyword>
<dbReference type="InterPro" id="IPR005225">
    <property type="entry name" value="Small_GTP-bd"/>
</dbReference>
<dbReference type="Pfam" id="PF13499">
    <property type="entry name" value="EF-hand_7"/>
    <property type="match status" value="1"/>
</dbReference>
<keyword evidence="7" id="KW-1185">Reference proteome</keyword>
<dbReference type="CDD" id="cd00154">
    <property type="entry name" value="Rab"/>
    <property type="match status" value="1"/>
</dbReference>
<dbReference type="Gene3D" id="1.10.287.1490">
    <property type="match status" value="1"/>
</dbReference>
<dbReference type="EMBL" id="MU826351">
    <property type="protein sequence ID" value="KAJ7380951.1"/>
    <property type="molecule type" value="Genomic_DNA"/>
</dbReference>
<dbReference type="OrthoDB" id="9989112at2759"/>
<dbReference type="GO" id="GO:0005525">
    <property type="term" value="F:GTP binding"/>
    <property type="evidence" value="ECO:0007669"/>
    <property type="project" value="UniProtKB-KW"/>
</dbReference>
<keyword evidence="1" id="KW-0547">Nucleotide-binding</keyword>
<dbReference type="SMART" id="SM00174">
    <property type="entry name" value="RHO"/>
    <property type="match status" value="1"/>
</dbReference>
<feature type="region of interest" description="Disordered" evidence="4">
    <location>
        <begin position="311"/>
        <end position="363"/>
    </location>
</feature>